<dbReference type="PANTHER" id="PTHR43179:SF7">
    <property type="entry name" value="RHAMNOSYLTRANSFERASE WBBL"/>
    <property type="match status" value="1"/>
</dbReference>
<comment type="caution">
    <text evidence="1">The sequence shown here is derived from an EMBL/GenBank/DDBJ whole genome shotgun (WGS) entry which is preliminary data.</text>
</comment>
<gene>
    <name evidence="1" type="ORF">GCM10022256_12690</name>
</gene>
<organism evidence="1 2">
    <name type="scientific">Frondihabitans peucedani</name>
    <dbReference type="NCBI Taxonomy" id="598626"/>
    <lineage>
        <taxon>Bacteria</taxon>
        <taxon>Bacillati</taxon>
        <taxon>Actinomycetota</taxon>
        <taxon>Actinomycetes</taxon>
        <taxon>Micrococcales</taxon>
        <taxon>Microbacteriaceae</taxon>
        <taxon>Frondihabitans</taxon>
    </lineage>
</organism>
<proteinExistence type="predicted"/>
<dbReference type="EMBL" id="BAABAU010000001">
    <property type="protein sequence ID" value="GAA4265657.1"/>
    <property type="molecule type" value="Genomic_DNA"/>
</dbReference>
<evidence type="ECO:0000313" key="1">
    <source>
        <dbReference type="EMBL" id="GAA4265657.1"/>
    </source>
</evidence>
<accession>A0ABP8E0D2</accession>
<evidence type="ECO:0008006" key="3">
    <source>
        <dbReference type="Google" id="ProtNLM"/>
    </source>
</evidence>
<dbReference type="Gene3D" id="3.90.550.10">
    <property type="entry name" value="Spore Coat Polysaccharide Biosynthesis Protein SpsA, Chain A"/>
    <property type="match status" value="1"/>
</dbReference>
<dbReference type="PANTHER" id="PTHR43179">
    <property type="entry name" value="RHAMNOSYLTRANSFERASE WBBL"/>
    <property type="match status" value="1"/>
</dbReference>
<dbReference type="SUPFAM" id="SSF53448">
    <property type="entry name" value="Nucleotide-diphospho-sugar transferases"/>
    <property type="match status" value="1"/>
</dbReference>
<protein>
    <recommendedName>
        <fullName evidence="3">GT2 family glycosyltransferase</fullName>
    </recommendedName>
</protein>
<evidence type="ECO:0000313" key="2">
    <source>
        <dbReference type="Proteomes" id="UP001501594"/>
    </source>
</evidence>
<dbReference type="InterPro" id="IPR029044">
    <property type="entry name" value="Nucleotide-diphossugar_trans"/>
</dbReference>
<dbReference type="Proteomes" id="UP001501594">
    <property type="component" value="Unassembled WGS sequence"/>
</dbReference>
<keyword evidence="2" id="KW-1185">Reference proteome</keyword>
<name>A0ABP8E0D2_9MICO</name>
<dbReference type="RefSeq" id="WP_344794202.1">
    <property type="nucleotide sequence ID" value="NZ_BAABAU010000001.1"/>
</dbReference>
<reference evidence="2" key="1">
    <citation type="journal article" date="2019" name="Int. J. Syst. Evol. Microbiol.">
        <title>The Global Catalogue of Microorganisms (GCM) 10K type strain sequencing project: providing services to taxonomists for standard genome sequencing and annotation.</title>
        <authorList>
            <consortium name="The Broad Institute Genomics Platform"/>
            <consortium name="The Broad Institute Genome Sequencing Center for Infectious Disease"/>
            <person name="Wu L."/>
            <person name="Ma J."/>
        </authorList>
    </citation>
    <scope>NUCLEOTIDE SEQUENCE [LARGE SCALE GENOMIC DNA]</scope>
    <source>
        <strain evidence="2">JCM 17442</strain>
    </source>
</reference>
<sequence>MSSLDDVSIVVVNYGSSDLLEVNLATLTRVVPGVHAVVVDNLTDDAERRRVTALAEREGWSVVLPDGNEGFGGGMNLGVRRAQELGAAHHVLVNPDAVLDGAGLEALVSFSRAHPGTMASPRILRPDGSIWFDGSDLYLDDGRIRSRRRRTGSAERVEEWLSGACLVVSSDLWDRSGGFDEDYFLYWEDVDLSRRVMQAGGELRVLAEVTAVHAEGGTQAGGGHVVSGEAKSKTYYFHNIRNRLLFASKHLPTDDLESWRRSSARVAWEILLQGGRRQFVTSPQTLLVGLRAHRAGVRIADAELARRRAAVEAGPRP</sequence>
<dbReference type="Pfam" id="PF13641">
    <property type="entry name" value="Glyco_tranf_2_3"/>
    <property type="match status" value="1"/>
</dbReference>